<dbReference type="GO" id="GO:0003834">
    <property type="term" value="F:beta-carotene 15,15'-dioxygenase activity"/>
    <property type="evidence" value="ECO:0007669"/>
    <property type="project" value="TreeGrafter"/>
</dbReference>
<dbReference type="Pfam" id="PF03055">
    <property type="entry name" value="RPE65"/>
    <property type="match status" value="1"/>
</dbReference>
<feature type="binding site" evidence="5">
    <location>
        <position position="63"/>
    </location>
    <ligand>
        <name>Fe cation</name>
        <dbReference type="ChEBI" id="CHEBI:24875"/>
        <note>catalytic</note>
    </ligand>
</feature>
<feature type="binding site" evidence="5">
    <location>
        <position position="345"/>
    </location>
    <ligand>
        <name>Fe cation</name>
        <dbReference type="ChEBI" id="CHEBI:24875"/>
        <note>catalytic</note>
    </ligand>
</feature>
<dbReference type="PANTHER" id="PTHR10543:SF24">
    <property type="entry name" value="CAROTENOID ISOMEROOXYGENASE"/>
    <property type="match status" value="1"/>
</dbReference>
<protein>
    <submittedName>
        <fullName evidence="6">Beta,beta-carotene 15,15'-monooxygenase</fullName>
    </submittedName>
</protein>
<evidence type="ECO:0000256" key="2">
    <source>
        <dbReference type="ARBA" id="ARBA00022723"/>
    </source>
</evidence>
<evidence type="ECO:0000256" key="1">
    <source>
        <dbReference type="ARBA" id="ARBA00006787"/>
    </source>
</evidence>
<organism evidence="6 7">
    <name type="scientific">Mizuhopecten yessoensis</name>
    <name type="common">Japanese scallop</name>
    <name type="synonym">Patinopecten yessoensis</name>
    <dbReference type="NCBI Taxonomy" id="6573"/>
    <lineage>
        <taxon>Eukaryota</taxon>
        <taxon>Metazoa</taxon>
        <taxon>Spiralia</taxon>
        <taxon>Lophotrochozoa</taxon>
        <taxon>Mollusca</taxon>
        <taxon>Bivalvia</taxon>
        <taxon>Autobranchia</taxon>
        <taxon>Pteriomorphia</taxon>
        <taxon>Pectinida</taxon>
        <taxon>Pectinoidea</taxon>
        <taxon>Pectinidae</taxon>
        <taxon>Mizuhopecten</taxon>
    </lineage>
</organism>
<dbReference type="GO" id="GO:0042574">
    <property type="term" value="P:retinal metabolic process"/>
    <property type="evidence" value="ECO:0007669"/>
    <property type="project" value="TreeGrafter"/>
</dbReference>
<evidence type="ECO:0000313" key="6">
    <source>
        <dbReference type="EMBL" id="OWF41261.1"/>
    </source>
</evidence>
<sequence>MTISSAVAHVHWDRDGTIHNMGHVYEGHPSYCIFRVPAGSDFKDGKVVSTVKSRWKFNPGYYHSFSVTENYYVFVEQPLVINILKILTCRIRGISIPDCLDYWPDEKVIFHVIDKATGEKVHESFEYQSDAFFTFHHVNAFEDGDSLVLDLCTYNDAQVIKKVYMKDFSEENVEETLKNLPKAMLSRFVLPLTVNQQTPCDKNLIEMPGSKATAIRTTDTTVQCTPDVIYTKGFELPTVSYDLYNGRQYRYSYGFSIQSEKVIALVKVDLVSKTSLQWDSPGCVPSEPIFVPDPNGSEEDDGVVLSAVNSVTEGEAPFLLVLDGKTFTERARVQFPGVQINRDLHGFFRKTVESQL</sequence>
<evidence type="ECO:0000313" key="7">
    <source>
        <dbReference type="Proteomes" id="UP000242188"/>
    </source>
</evidence>
<dbReference type="EMBL" id="NEDP02005415">
    <property type="protein sequence ID" value="OWF41261.1"/>
    <property type="molecule type" value="Genomic_DNA"/>
</dbReference>
<dbReference type="STRING" id="6573.A0A210PXQ2"/>
<keyword evidence="4 5" id="KW-0408">Iron</keyword>
<evidence type="ECO:0000256" key="5">
    <source>
        <dbReference type="PIRSR" id="PIRSR604294-1"/>
    </source>
</evidence>
<comment type="similarity">
    <text evidence="1">Belongs to the carotenoid oxygenase family.</text>
</comment>
<dbReference type="Proteomes" id="UP000242188">
    <property type="component" value="Unassembled WGS sequence"/>
</dbReference>
<keyword evidence="6" id="KW-0503">Monooxygenase</keyword>
<feature type="binding site" evidence="5">
    <location>
        <position position="136"/>
    </location>
    <ligand>
        <name>Fe cation</name>
        <dbReference type="ChEBI" id="CHEBI:24875"/>
        <note>catalytic</note>
    </ligand>
</feature>
<evidence type="ECO:0000256" key="3">
    <source>
        <dbReference type="ARBA" id="ARBA00023002"/>
    </source>
</evidence>
<dbReference type="InterPro" id="IPR004294">
    <property type="entry name" value="Carotenoid_Oase"/>
</dbReference>
<dbReference type="PANTHER" id="PTHR10543">
    <property type="entry name" value="BETA-CAROTENE DIOXYGENASE"/>
    <property type="match status" value="1"/>
</dbReference>
<accession>A0A210PXQ2</accession>
<keyword evidence="3" id="KW-0560">Oxidoreductase</keyword>
<keyword evidence="2 5" id="KW-0479">Metal-binding</keyword>
<evidence type="ECO:0000256" key="4">
    <source>
        <dbReference type="ARBA" id="ARBA00023004"/>
    </source>
</evidence>
<gene>
    <name evidence="6" type="ORF">KP79_PYT21442</name>
</gene>
<comment type="caution">
    <text evidence="6">The sequence shown here is derived from an EMBL/GenBank/DDBJ whole genome shotgun (WGS) entry which is preliminary data.</text>
</comment>
<keyword evidence="7" id="KW-1185">Reference proteome</keyword>
<dbReference type="GO" id="GO:0016121">
    <property type="term" value="P:carotene catabolic process"/>
    <property type="evidence" value="ECO:0007669"/>
    <property type="project" value="TreeGrafter"/>
</dbReference>
<feature type="binding site" evidence="5">
    <location>
        <position position="9"/>
    </location>
    <ligand>
        <name>Fe cation</name>
        <dbReference type="ChEBI" id="CHEBI:24875"/>
        <note>catalytic</note>
    </ligand>
</feature>
<reference evidence="6 7" key="1">
    <citation type="journal article" date="2017" name="Nat. Ecol. Evol.">
        <title>Scallop genome provides insights into evolution of bilaterian karyotype and development.</title>
        <authorList>
            <person name="Wang S."/>
            <person name="Zhang J."/>
            <person name="Jiao W."/>
            <person name="Li J."/>
            <person name="Xun X."/>
            <person name="Sun Y."/>
            <person name="Guo X."/>
            <person name="Huan P."/>
            <person name="Dong B."/>
            <person name="Zhang L."/>
            <person name="Hu X."/>
            <person name="Sun X."/>
            <person name="Wang J."/>
            <person name="Zhao C."/>
            <person name="Wang Y."/>
            <person name="Wang D."/>
            <person name="Huang X."/>
            <person name="Wang R."/>
            <person name="Lv J."/>
            <person name="Li Y."/>
            <person name="Zhang Z."/>
            <person name="Liu B."/>
            <person name="Lu W."/>
            <person name="Hui Y."/>
            <person name="Liang J."/>
            <person name="Zhou Z."/>
            <person name="Hou R."/>
            <person name="Li X."/>
            <person name="Liu Y."/>
            <person name="Li H."/>
            <person name="Ning X."/>
            <person name="Lin Y."/>
            <person name="Zhao L."/>
            <person name="Xing Q."/>
            <person name="Dou J."/>
            <person name="Li Y."/>
            <person name="Mao J."/>
            <person name="Guo H."/>
            <person name="Dou H."/>
            <person name="Li T."/>
            <person name="Mu C."/>
            <person name="Jiang W."/>
            <person name="Fu Q."/>
            <person name="Fu X."/>
            <person name="Miao Y."/>
            <person name="Liu J."/>
            <person name="Yu Q."/>
            <person name="Li R."/>
            <person name="Liao H."/>
            <person name="Li X."/>
            <person name="Kong Y."/>
            <person name="Jiang Z."/>
            <person name="Chourrout D."/>
            <person name="Li R."/>
            <person name="Bao Z."/>
        </authorList>
    </citation>
    <scope>NUCLEOTIDE SEQUENCE [LARGE SCALE GENOMIC DNA]</scope>
    <source>
        <strain evidence="6 7">PY_sf001</strain>
    </source>
</reference>
<name>A0A210PXQ2_MIZYE</name>
<dbReference type="GO" id="GO:0010436">
    <property type="term" value="F:carotenoid dioxygenase activity"/>
    <property type="evidence" value="ECO:0007669"/>
    <property type="project" value="TreeGrafter"/>
</dbReference>
<comment type="cofactor">
    <cofactor evidence="5">
        <name>Fe(2+)</name>
        <dbReference type="ChEBI" id="CHEBI:29033"/>
    </cofactor>
    <text evidence="5">Binds 1 Fe(2+) ion per subunit.</text>
</comment>
<proteinExistence type="inferred from homology"/>
<dbReference type="OrthoDB" id="407010at2759"/>
<dbReference type="AlphaFoldDB" id="A0A210PXQ2"/>
<dbReference type="GO" id="GO:0046872">
    <property type="term" value="F:metal ion binding"/>
    <property type="evidence" value="ECO:0007669"/>
    <property type="project" value="UniProtKB-KW"/>
</dbReference>
<dbReference type="GO" id="GO:0004497">
    <property type="term" value="F:monooxygenase activity"/>
    <property type="evidence" value="ECO:0007669"/>
    <property type="project" value="UniProtKB-KW"/>
</dbReference>